<evidence type="ECO:0000313" key="3">
    <source>
        <dbReference type="Proteomes" id="UP000799777"/>
    </source>
</evidence>
<dbReference type="EMBL" id="ML978182">
    <property type="protein sequence ID" value="KAF2031289.1"/>
    <property type="molecule type" value="Genomic_DNA"/>
</dbReference>
<evidence type="ECO:0000256" key="1">
    <source>
        <dbReference type="SAM" id="MobiDB-lite"/>
    </source>
</evidence>
<accession>A0A9P4LPW9</accession>
<keyword evidence="3" id="KW-1185">Reference proteome</keyword>
<comment type="caution">
    <text evidence="2">The sequence shown here is derived from an EMBL/GenBank/DDBJ whole genome shotgun (WGS) entry which is preliminary data.</text>
</comment>
<protein>
    <submittedName>
        <fullName evidence="2">Uncharacterized protein</fullName>
    </submittedName>
</protein>
<sequence length="256" mass="30071">MRPRCPQSHCSTSRHYRSVAEPYFYKRVKFISDDAKRMRLLVLTLLERNNLALHIKDITIRPGKKHGIDKMISEFGDNDKADCQSPAKPRLDPQEEKEKKQVISTFNWAWATKVAVLMHDSREDSQPLQNLESISLRGKRVDGHKVHWVPLPLAATSVFVSKYFVDHDEFPRADTRGLPAEEIHPKESECLLHNMIYFESLEFLKLRKVGHVTDWYEVPWPLMIELWIKMLPSPQELEMQIYWDDLQEDFAIYDAP</sequence>
<dbReference type="Proteomes" id="UP000799777">
    <property type="component" value="Unassembled WGS sequence"/>
</dbReference>
<proteinExistence type="predicted"/>
<name>A0A9P4LPW9_9PLEO</name>
<reference evidence="2" key="1">
    <citation type="journal article" date="2020" name="Stud. Mycol.">
        <title>101 Dothideomycetes genomes: a test case for predicting lifestyles and emergence of pathogens.</title>
        <authorList>
            <person name="Haridas S."/>
            <person name="Albert R."/>
            <person name="Binder M."/>
            <person name="Bloem J."/>
            <person name="Labutti K."/>
            <person name="Salamov A."/>
            <person name="Andreopoulos B."/>
            <person name="Baker S."/>
            <person name="Barry K."/>
            <person name="Bills G."/>
            <person name="Bluhm B."/>
            <person name="Cannon C."/>
            <person name="Castanera R."/>
            <person name="Culley D."/>
            <person name="Daum C."/>
            <person name="Ezra D."/>
            <person name="Gonzalez J."/>
            <person name="Henrissat B."/>
            <person name="Kuo A."/>
            <person name="Liang C."/>
            <person name="Lipzen A."/>
            <person name="Lutzoni F."/>
            <person name="Magnuson J."/>
            <person name="Mondo S."/>
            <person name="Nolan M."/>
            <person name="Ohm R."/>
            <person name="Pangilinan J."/>
            <person name="Park H.-J."/>
            <person name="Ramirez L."/>
            <person name="Alfaro M."/>
            <person name="Sun H."/>
            <person name="Tritt A."/>
            <person name="Yoshinaga Y."/>
            <person name="Zwiers L.-H."/>
            <person name="Turgeon B."/>
            <person name="Goodwin S."/>
            <person name="Spatafora J."/>
            <person name="Crous P."/>
            <person name="Grigoriev I."/>
        </authorList>
    </citation>
    <scope>NUCLEOTIDE SEQUENCE</scope>
    <source>
        <strain evidence="2">CBS 110217</strain>
    </source>
</reference>
<dbReference type="AlphaFoldDB" id="A0A9P4LPW9"/>
<gene>
    <name evidence="2" type="ORF">EK21DRAFT_88212</name>
</gene>
<organism evidence="2 3">
    <name type="scientific">Setomelanomma holmii</name>
    <dbReference type="NCBI Taxonomy" id="210430"/>
    <lineage>
        <taxon>Eukaryota</taxon>
        <taxon>Fungi</taxon>
        <taxon>Dikarya</taxon>
        <taxon>Ascomycota</taxon>
        <taxon>Pezizomycotina</taxon>
        <taxon>Dothideomycetes</taxon>
        <taxon>Pleosporomycetidae</taxon>
        <taxon>Pleosporales</taxon>
        <taxon>Pleosporineae</taxon>
        <taxon>Phaeosphaeriaceae</taxon>
        <taxon>Setomelanomma</taxon>
    </lineage>
</organism>
<evidence type="ECO:0000313" key="2">
    <source>
        <dbReference type="EMBL" id="KAF2031289.1"/>
    </source>
</evidence>
<feature type="region of interest" description="Disordered" evidence="1">
    <location>
        <begin position="76"/>
        <end position="96"/>
    </location>
</feature>